<proteinExistence type="predicted"/>
<dbReference type="Proteomes" id="UP000000590">
    <property type="component" value="Chromosome"/>
</dbReference>
<dbReference type="KEGG" id="mmp:MMP0771"/>
<accession>Q6LZ58</accession>
<protein>
    <submittedName>
        <fullName evidence="2">Uncharacterized protein</fullName>
    </submittedName>
</protein>
<reference evidence="2 3" key="1">
    <citation type="journal article" date="2004" name="J. Bacteriol.">
        <title>Complete genome sequence of the genetically tractable hydrogenotrophic methanogen Methanococcus maripaludis.</title>
        <authorList>
            <person name="Hendrickson E.L."/>
            <person name="Kaul R."/>
            <person name="Zhou Y."/>
            <person name="Bovee D."/>
            <person name="Chapman P."/>
            <person name="Chung J."/>
            <person name="Conway de Macario E."/>
            <person name="Dodsworth J.A."/>
            <person name="Gillett W."/>
            <person name="Graham D.E."/>
            <person name="Hackett M."/>
            <person name="Haydock A.K."/>
            <person name="Kang A."/>
            <person name="Land M.L."/>
            <person name="Levy R."/>
            <person name="Lie T.J."/>
            <person name="Major T.A."/>
            <person name="Moore B.C."/>
            <person name="Porat I."/>
            <person name="Palmeiri A."/>
            <person name="Rouse G."/>
            <person name="Saenphimmachak C."/>
            <person name="Soll D."/>
            <person name="Van Dien S."/>
            <person name="Wang T."/>
            <person name="Whitman W.B."/>
            <person name="Xia Q."/>
            <person name="Zhang Y."/>
            <person name="Larimer F.W."/>
            <person name="Olson M.V."/>
            <person name="Leigh J.A."/>
        </authorList>
    </citation>
    <scope>NUCLEOTIDE SEQUENCE [LARGE SCALE GENOMIC DNA]</scope>
    <source>
        <strain evidence="3">S2 / LL</strain>
    </source>
</reference>
<dbReference type="OrthoDB" id="60633at2157"/>
<feature type="region of interest" description="Disordered" evidence="1">
    <location>
        <begin position="1"/>
        <end position="109"/>
    </location>
</feature>
<organism evidence="3">
    <name type="scientific">Methanococcus maripaludis (strain DSM 14266 / JCM 13030 / NBRC 101832 / S2 / LL)</name>
    <dbReference type="NCBI Taxonomy" id="267377"/>
    <lineage>
        <taxon>Archaea</taxon>
        <taxon>Methanobacteriati</taxon>
        <taxon>Methanobacteriota</taxon>
        <taxon>Methanomada group</taxon>
        <taxon>Methanococci</taxon>
        <taxon>Methanococcales</taxon>
        <taxon>Methanococcaceae</taxon>
        <taxon>Methanococcus</taxon>
    </lineage>
</organism>
<dbReference type="STRING" id="267377.MMP0771"/>
<evidence type="ECO:0000256" key="1">
    <source>
        <dbReference type="SAM" id="MobiDB-lite"/>
    </source>
</evidence>
<feature type="compositionally biased region" description="Basic and acidic residues" evidence="1">
    <location>
        <begin position="18"/>
        <end position="30"/>
    </location>
</feature>
<keyword evidence="3" id="KW-1185">Reference proteome</keyword>
<name>Q6LZ58_METMP</name>
<feature type="compositionally biased region" description="Acidic residues" evidence="1">
    <location>
        <begin position="1"/>
        <end position="11"/>
    </location>
</feature>
<dbReference type="HOGENOM" id="CLU_137735_0_0_2"/>
<dbReference type="AlphaFoldDB" id="Q6LZ58"/>
<dbReference type="GeneID" id="2762599"/>
<gene>
    <name evidence="2" type="ordered locus">MMP0771</name>
</gene>
<dbReference type="EnsemblBacteria" id="CAF30327">
    <property type="protein sequence ID" value="CAF30327"/>
    <property type="gene ID" value="MMP0771"/>
</dbReference>
<sequence>MAEEIEAEADLDLSNQRNTEEKNVEDHGKVGPENTEELNVKKEEKLEKEAPEEEIEGDFVVPKPENTEVEETTSDSKPIFDIPTGKSKVRPESNEDEFEEGPPKASGRKKSVYLENVVNKTIIDILEDLKEIHSVSYQNEVKRTSKKIGQNIVFLKETLKGNI</sequence>
<evidence type="ECO:0000313" key="3">
    <source>
        <dbReference type="Proteomes" id="UP000000590"/>
    </source>
</evidence>
<dbReference type="RefSeq" id="WP_011170715.1">
    <property type="nucleotide sequence ID" value="NC_005791.1"/>
</dbReference>
<dbReference type="PATRIC" id="fig|267377.15.peg.790"/>
<dbReference type="EMBL" id="BX950229">
    <property type="protein sequence ID" value="CAF30327.1"/>
    <property type="molecule type" value="Genomic_DNA"/>
</dbReference>
<feature type="compositionally biased region" description="Basic and acidic residues" evidence="1">
    <location>
        <begin position="38"/>
        <end position="49"/>
    </location>
</feature>
<evidence type="ECO:0000313" key="2">
    <source>
        <dbReference type="EMBL" id="CAF30327.1"/>
    </source>
</evidence>
<dbReference type="eggNOG" id="arCOG08239">
    <property type="taxonomic scope" value="Archaea"/>
</dbReference>